<dbReference type="EMBL" id="CTRI01000005">
    <property type="protein sequence ID" value="CQR30048.1"/>
    <property type="molecule type" value="Genomic_DNA"/>
</dbReference>
<organism evidence="5 6">
    <name type="scientific">Thiomonas arsenitoxydans (strain DSM 22701 / CIP 110005 / 3As)</name>
    <dbReference type="NCBI Taxonomy" id="426114"/>
    <lineage>
        <taxon>Bacteria</taxon>
        <taxon>Pseudomonadati</taxon>
        <taxon>Pseudomonadota</taxon>
        <taxon>Betaproteobacteria</taxon>
        <taxon>Burkholderiales</taxon>
        <taxon>Thiomonas</taxon>
    </lineage>
</organism>
<dbReference type="SUPFAM" id="SSF56281">
    <property type="entry name" value="Metallo-hydrolase/oxidoreductase"/>
    <property type="match status" value="1"/>
</dbReference>
<dbReference type="Pfam" id="PF10996">
    <property type="entry name" value="Beta-Casp"/>
    <property type="match status" value="1"/>
</dbReference>
<dbReference type="InterPro" id="IPR029032">
    <property type="entry name" value="AhpD-like"/>
</dbReference>
<protein>
    <submittedName>
        <fullName evidence="5">Enzyme</fullName>
        <ecNumber evidence="5">3.1.-.-</ecNumber>
    </submittedName>
</protein>
<feature type="domain" description="Beta-Casp" evidence="4">
    <location>
        <begin position="254"/>
        <end position="380"/>
    </location>
</feature>
<accession>A0ABM9T5B8</accession>
<dbReference type="Pfam" id="PF00753">
    <property type="entry name" value="Lactamase_B"/>
    <property type="match status" value="1"/>
</dbReference>
<gene>
    <name evidence="5" type="ORF">THICB1_130067</name>
</gene>
<dbReference type="GO" id="GO:0016787">
    <property type="term" value="F:hydrolase activity"/>
    <property type="evidence" value="ECO:0007669"/>
    <property type="project" value="UniProtKB-KW"/>
</dbReference>
<evidence type="ECO:0000259" key="3">
    <source>
        <dbReference type="SMART" id="SM00849"/>
    </source>
</evidence>
<dbReference type="InterPro" id="IPR003779">
    <property type="entry name" value="CMD-like"/>
</dbReference>
<dbReference type="PANTHER" id="PTHR11203">
    <property type="entry name" value="CLEAVAGE AND POLYADENYLATION SPECIFICITY FACTOR FAMILY MEMBER"/>
    <property type="match status" value="1"/>
</dbReference>
<dbReference type="Gene3D" id="3.60.15.10">
    <property type="entry name" value="Ribonuclease Z/Hydroxyacylglutathione hydrolase-like"/>
    <property type="match status" value="1"/>
</dbReference>
<dbReference type="PANTHER" id="PTHR11203:SF37">
    <property type="entry name" value="INTEGRATOR COMPLEX SUBUNIT 11"/>
    <property type="match status" value="1"/>
</dbReference>
<dbReference type="InterPro" id="IPR001279">
    <property type="entry name" value="Metallo-B-lactamas"/>
</dbReference>
<dbReference type="InterPro" id="IPR004675">
    <property type="entry name" value="AhpD_core"/>
</dbReference>
<evidence type="ECO:0000259" key="4">
    <source>
        <dbReference type="SMART" id="SM01027"/>
    </source>
</evidence>
<dbReference type="Proteomes" id="UP000078599">
    <property type="component" value="Unassembled WGS sequence"/>
</dbReference>
<dbReference type="SMART" id="SM01027">
    <property type="entry name" value="Beta-Casp"/>
    <property type="match status" value="1"/>
</dbReference>
<evidence type="ECO:0000256" key="2">
    <source>
        <dbReference type="SAM" id="MobiDB-lite"/>
    </source>
</evidence>
<dbReference type="SUPFAM" id="SSF69118">
    <property type="entry name" value="AhpD-like"/>
    <property type="match status" value="1"/>
</dbReference>
<evidence type="ECO:0000313" key="5">
    <source>
        <dbReference type="EMBL" id="CQR30048.1"/>
    </source>
</evidence>
<feature type="region of interest" description="Disordered" evidence="2">
    <location>
        <begin position="420"/>
        <end position="456"/>
    </location>
</feature>
<dbReference type="Pfam" id="PF02627">
    <property type="entry name" value="CMD"/>
    <property type="match status" value="1"/>
</dbReference>
<dbReference type="EC" id="3.1.-.-" evidence="5"/>
<dbReference type="Gene3D" id="1.20.1290.10">
    <property type="entry name" value="AhpD-like"/>
    <property type="match status" value="1"/>
</dbReference>
<evidence type="ECO:0000313" key="6">
    <source>
        <dbReference type="Proteomes" id="UP000078599"/>
    </source>
</evidence>
<reference evidence="5 6" key="1">
    <citation type="submission" date="2015-03" db="EMBL/GenBank/DDBJ databases">
        <authorList>
            <person name="Regsiter A."/>
            <person name="william w."/>
        </authorList>
    </citation>
    <scope>NUCLEOTIDE SEQUENCE [LARGE SCALE GENOMIC DNA]</scope>
    <source>
        <strain evidence="5 6">CB1</strain>
    </source>
</reference>
<name>A0ABM9T5B8_THIA3</name>
<dbReference type="SMART" id="SM00849">
    <property type="entry name" value="Lactamase_B"/>
    <property type="match status" value="1"/>
</dbReference>
<dbReference type="InterPro" id="IPR036866">
    <property type="entry name" value="RibonucZ/Hydroxyglut_hydro"/>
</dbReference>
<keyword evidence="1 5" id="KW-0378">Hydrolase</keyword>
<dbReference type="NCBIfam" id="TIGR00778">
    <property type="entry name" value="ahpD_dom"/>
    <property type="match status" value="1"/>
</dbReference>
<proteinExistence type="predicted"/>
<dbReference type="InterPro" id="IPR022712">
    <property type="entry name" value="Beta_Casp"/>
</dbReference>
<feature type="domain" description="Metallo-beta-lactamase" evidence="3">
    <location>
        <begin position="13"/>
        <end position="234"/>
    </location>
</feature>
<keyword evidence="6" id="KW-1185">Reference proteome</keyword>
<evidence type="ECO:0000256" key="1">
    <source>
        <dbReference type="ARBA" id="ARBA00022801"/>
    </source>
</evidence>
<dbReference type="Gene3D" id="3.40.50.10890">
    <property type="match status" value="1"/>
</dbReference>
<dbReference type="CDD" id="cd16295">
    <property type="entry name" value="TTHA0252-CPSF-like_MBL-fold"/>
    <property type="match status" value="1"/>
</dbReference>
<sequence length="592" mass="64470">MKLSFHGADRNVTGSCHLLHAQGKRVLIDCGMFQGSHELDEENAEDFGFDPKSIDLLLLTHAHLDHCGRIPLLVKRGFRGEIITTAATRELTRVVLLDAAHLQEEEAERNTRHAHRRGDAQAQPLYTTLDALNALEFFGRTAVYGQTLELAPGLSATFFDAGHILGSASIRIEQTASGAHRSVIFSGDLGNGGHAVLRDPQLPPRADSVVMETTYGDRLHKPIEPSIAELFAAISETLKRGGNVVIPTFALERAQEILFYLREGLEAGKLPRTLPVFLDSPMAISATEIFRHHPECYGNAIDALFRAGSDPFSLPGLRFTREAADSIALNRLVGGAVIMAGSGMATGGRVRHHLRHNLGRHESSVVFVGYAARGTLARLLIDGATKVKLFGEEIPVHARLYTINWLLGARRSARTARLAASTQTRADHPGSRRSGQHGRVCRAAQKHPGTTPETRRCDRSLIPLYHDLKTAMTTHQKLEEITSLMTYLNKDYPTETRAFSNFMQKAEGGPALDKRMKELINVALSVAAQCEWCIAIHVKGALEAGASRDEVMSAGFMAVLMHGGPAMMYLTPIRQALDELGVPGGGAARPAV</sequence>
<dbReference type="InterPro" id="IPR050698">
    <property type="entry name" value="MBL"/>
</dbReference>
<comment type="caution">
    <text evidence="5">The sequence shown here is derived from an EMBL/GenBank/DDBJ whole genome shotgun (WGS) entry which is preliminary data.</text>
</comment>